<dbReference type="Proteomes" id="UP000244905">
    <property type="component" value="Unassembled WGS sequence"/>
</dbReference>
<accession>A0A2V1INJ6</accession>
<gene>
    <name evidence="2" type="ORF">C5O23_08985</name>
</gene>
<organism evidence="2 3">
    <name type="scientific">Duncaniella muris</name>
    <dbReference type="NCBI Taxonomy" id="2094150"/>
    <lineage>
        <taxon>Bacteria</taxon>
        <taxon>Pseudomonadati</taxon>
        <taxon>Bacteroidota</taxon>
        <taxon>Bacteroidia</taxon>
        <taxon>Bacteroidales</taxon>
        <taxon>Muribaculaceae</taxon>
        <taxon>Duncaniella</taxon>
    </lineage>
</organism>
<dbReference type="AlphaFoldDB" id="A0A2V1INJ6"/>
<feature type="region of interest" description="Disordered" evidence="1">
    <location>
        <begin position="241"/>
        <end position="283"/>
    </location>
</feature>
<proteinExistence type="predicted"/>
<keyword evidence="3" id="KW-1185">Reference proteome</keyword>
<dbReference type="EMBL" id="PUEC01000019">
    <property type="protein sequence ID" value="PWB01674.1"/>
    <property type="molecule type" value="Genomic_DNA"/>
</dbReference>
<comment type="caution">
    <text evidence="2">The sequence shown here is derived from an EMBL/GenBank/DDBJ whole genome shotgun (WGS) entry which is preliminary data.</text>
</comment>
<feature type="region of interest" description="Disordered" evidence="1">
    <location>
        <begin position="141"/>
        <end position="160"/>
    </location>
</feature>
<reference evidence="3" key="1">
    <citation type="submission" date="2018-02" db="EMBL/GenBank/DDBJ databases">
        <authorList>
            <person name="Clavel T."/>
            <person name="Strowig T."/>
        </authorList>
    </citation>
    <scope>NUCLEOTIDE SEQUENCE [LARGE SCALE GENOMIC DNA]</scope>
    <source>
        <strain evidence="3">DSM 103720</strain>
    </source>
</reference>
<evidence type="ECO:0000313" key="3">
    <source>
        <dbReference type="Proteomes" id="UP000244905"/>
    </source>
</evidence>
<feature type="region of interest" description="Disordered" evidence="1">
    <location>
        <begin position="115"/>
        <end position="134"/>
    </location>
</feature>
<feature type="compositionally biased region" description="Basic and acidic residues" evidence="1">
    <location>
        <begin position="274"/>
        <end position="283"/>
    </location>
</feature>
<evidence type="ECO:0000313" key="2">
    <source>
        <dbReference type="EMBL" id="PWB01674.1"/>
    </source>
</evidence>
<sequence length="283" mass="31263">MPFDTLAWLSMPGVRGLSPEIRSLWVDLLCLMWGSVERGALLKPNGDPYSRSEINRLLAINDDGVIGTLIDAGLCAWRDDGALISRQIIRGEEIRAKRREAGLKGGNATKAKMLSVEEPKVKPPKVEPPKKPDVDPVLPLIADDPPQGETPPPLTEKEKAAAEKKKKYKYSDFVTLTHDEYAKLVAEFGEDAVKDMIDILNNWKGSNGKKTKSDYFTIRKWVINAYYEQQQRNGVYPRQHIATANPGGGSANNKGCPGATLPANQREGGGSNDEAQKDYSERF</sequence>
<name>A0A2V1INJ6_9BACT</name>
<protein>
    <submittedName>
        <fullName evidence="2">Uncharacterized protein</fullName>
    </submittedName>
</protein>
<evidence type="ECO:0000256" key="1">
    <source>
        <dbReference type="SAM" id="MobiDB-lite"/>
    </source>
</evidence>